<dbReference type="GO" id="GO:0003682">
    <property type="term" value="F:chromatin binding"/>
    <property type="evidence" value="ECO:0007669"/>
    <property type="project" value="TreeGrafter"/>
</dbReference>
<dbReference type="GO" id="GO:0007062">
    <property type="term" value="P:sister chromatid cohesion"/>
    <property type="evidence" value="ECO:0007669"/>
    <property type="project" value="TreeGrafter"/>
</dbReference>
<dbReference type="PANTHER" id="PTHR11199">
    <property type="entry name" value="STROMAL ANTIGEN"/>
    <property type="match status" value="1"/>
</dbReference>
<dbReference type="Ensembl" id="ENSMALT00000003147.1">
    <property type="protein sequence ID" value="ENSMALP00000003064.1"/>
    <property type="gene ID" value="ENSMALG00000002253.1"/>
</dbReference>
<proteinExistence type="inferred from homology"/>
<accession>A0A3Q3II72</accession>
<sequence>MYFQMQRRLSDDVLPEIRSICMEELGLWMKLYSSAFLSDSYLKYMGWMMYDKVNDVRLKCVLSLQGLYADPLLVSKLDLFTSRFKDRMISMTLDKDTEVAVQTMKLLVLISKCVTCLFVVLVSSHVYCRGEASACFTFMQVLICIELQT</sequence>
<dbReference type="InterPro" id="IPR020839">
    <property type="entry name" value="SCD"/>
</dbReference>
<reference evidence="3" key="2">
    <citation type="submission" date="2025-09" db="UniProtKB">
        <authorList>
            <consortium name="Ensembl"/>
        </authorList>
    </citation>
    <scope>IDENTIFICATION</scope>
</reference>
<organism evidence="3 4">
    <name type="scientific">Monopterus albus</name>
    <name type="common">Swamp eel</name>
    <dbReference type="NCBI Taxonomy" id="43700"/>
    <lineage>
        <taxon>Eukaryota</taxon>
        <taxon>Metazoa</taxon>
        <taxon>Chordata</taxon>
        <taxon>Craniata</taxon>
        <taxon>Vertebrata</taxon>
        <taxon>Euteleostomi</taxon>
        <taxon>Actinopterygii</taxon>
        <taxon>Neopterygii</taxon>
        <taxon>Teleostei</taxon>
        <taxon>Neoteleostei</taxon>
        <taxon>Acanthomorphata</taxon>
        <taxon>Anabantaria</taxon>
        <taxon>Synbranchiformes</taxon>
        <taxon>Synbranchidae</taxon>
        <taxon>Monopterus</taxon>
    </lineage>
</organism>
<dbReference type="GO" id="GO:0008278">
    <property type="term" value="C:cohesin complex"/>
    <property type="evidence" value="ECO:0007669"/>
    <property type="project" value="TreeGrafter"/>
</dbReference>
<protein>
    <recommendedName>
        <fullName evidence="2">SCD domain-containing protein</fullName>
    </recommendedName>
</protein>
<dbReference type="Pfam" id="PF21581">
    <property type="entry name" value="SCD"/>
    <property type="match status" value="1"/>
</dbReference>
<comment type="similarity">
    <text evidence="1">Belongs to the SCC3 family.</text>
</comment>
<dbReference type="GO" id="GO:0000785">
    <property type="term" value="C:chromatin"/>
    <property type="evidence" value="ECO:0007669"/>
    <property type="project" value="TreeGrafter"/>
</dbReference>
<dbReference type="PANTHER" id="PTHR11199:SF2">
    <property type="entry name" value="COHESIN SUBUNIT SA"/>
    <property type="match status" value="1"/>
</dbReference>
<evidence type="ECO:0000259" key="2">
    <source>
        <dbReference type="PROSITE" id="PS51425"/>
    </source>
</evidence>
<dbReference type="GO" id="GO:0005634">
    <property type="term" value="C:nucleus"/>
    <property type="evidence" value="ECO:0007669"/>
    <property type="project" value="TreeGrafter"/>
</dbReference>
<evidence type="ECO:0000256" key="1">
    <source>
        <dbReference type="ARBA" id="ARBA00005486"/>
    </source>
</evidence>
<dbReference type="PROSITE" id="PS51425">
    <property type="entry name" value="SCD"/>
    <property type="match status" value="1"/>
</dbReference>
<evidence type="ECO:0000313" key="3">
    <source>
        <dbReference type="Ensembl" id="ENSMALP00000003064.1"/>
    </source>
</evidence>
<dbReference type="InterPro" id="IPR016024">
    <property type="entry name" value="ARM-type_fold"/>
</dbReference>
<dbReference type="Proteomes" id="UP000261600">
    <property type="component" value="Unplaced"/>
</dbReference>
<dbReference type="AlphaFoldDB" id="A0A3Q3II72"/>
<reference evidence="3" key="1">
    <citation type="submission" date="2025-08" db="UniProtKB">
        <authorList>
            <consortium name="Ensembl"/>
        </authorList>
    </citation>
    <scope>IDENTIFICATION</scope>
</reference>
<keyword evidence="4" id="KW-1185">Reference proteome</keyword>
<name>A0A3Q3II72_MONAL</name>
<evidence type="ECO:0000313" key="4">
    <source>
        <dbReference type="Proteomes" id="UP000261600"/>
    </source>
</evidence>
<dbReference type="SUPFAM" id="SSF48371">
    <property type="entry name" value="ARM repeat"/>
    <property type="match status" value="1"/>
</dbReference>
<feature type="domain" description="SCD" evidence="2">
    <location>
        <begin position="6"/>
        <end position="91"/>
    </location>
</feature>
<dbReference type="InterPro" id="IPR039662">
    <property type="entry name" value="Cohesin_Scc3/SA"/>
</dbReference>